<protein>
    <submittedName>
        <fullName evidence="1">Uncharacterized protein</fullName>
    </submittedName>
</protein>
<reference evidence="1 2" key="1">
    <citation type="journal article" date="2022" name="Nat. Plants">
        <title>Genomes of leafy and leafless Platanthera orchids illuminate the evolution of mycoheterotrophy.</title>
        <authorList>
            <person name="Li M.H."/>
            <person name="Liu K.W."/>
            <person name="Li Z."/>
            <person name="Lu H.C."/>
            <person name="Ye Q.L."/>
            <person name="Zhang D."/>
            <person name="Wang J.Y."/>
            <person name="Li Y.F."/>
            <person name="Zhong Z.M."/>
            <person name="Liu X."/>
            <person name="Yu X."/>
            <person name="Liu D.K."/>
            <person name="Tu X.D."/>
            <person name="Liu B."/>
            <person name="Hao Y."/>
            <person name="Liao X.Y."/>
            <person name="Jiang Y.T."/>
            <person name="Sun W.H."/>
            <person name="Chen J."/>
            <person name="Chen Y.Q."/>
            <person name="Ai Y."/>
            <person name="Zhai J.W."/>
            <person name="Wu S.S."/>
            <person name="Zhou Z."/>
            <person name="Hsiao Y.Y."/>
            <person name="Wu W.L."/>
            <person name="Chen Y.Y."/>
            <person name="Lin Y.F."/>
            <person name="Hsu J.L."/>
            <person name="Li C.Y."/>
            <person name="Wang Z.W."/>
            <person name="Zhao X."/>
            <person name="Zhong W.Y."/>
            <person name="Ma X.K."/>
            <person name="Ma L."/>
            <person name="Huang J."/>
            <person name="Chen G.Z."/>
            <person name="Huang M.Z."/>
            <person name="Huang L."/>
            <person name="Peng D.H."/>
            <person name="Luo Y.B."/>
            <person name="Zou S.Q."/>
            <person name="Chen S.P."/>
            <person name="Lan S."/>
            <person name="Tsai W.C."/>
            <person name="Van de Peer Y."/>
            <person name="Liu Z.J."/>
        </authorList>
    </citation>
    <scope>NUCLEOTIDE SEQUENCE [LARGE SCALE GENOMIC DNA]</scope>
    <source>
        <strain evidence="1">Lor287</strain>
    </source>
</reference>
<keyword evidence="2" id="KW-1185">Reference proteome</keyword>
<dbReference type="AlphaFoldDB" id="A0AAP0BYU2"/>
<dbReference type="EMBL" id="JBBWWQ010000002">
    <property type="protein sequence ID" value="KAK8953884.1"/>
    <property type="molecule type" value="Genomic_DNA"/>
</dbReference>
<dbReference type="Proteomes" id="UP001418222">
    <property type="component" value="Unassembled WGS sequence"/>
</dbReference>
<evidence type="ECO:0000313" key="1">
    <source>
        <dbReference type="EMBL" id="KAK8953884.1"/>
    </source>
</evidence>
<sequence>MMQMLSAGKQLRFLHLNRTLFRLKLREMAENRKEAIPMIQWNAKIRDEGDLRQAFSNATNLLEIKNIEVGKMIFWSGMTYTLGLGEQQCLKGRLGATATMKIKCTREVLKSGKFRVSGCEAPIHRRRRRWRFQRCIWRALCRRRLRKQGDDSTSMRRKIQQ</sequence>
<accession>A0AAP0BYU2</accession>
<comment type="caution">
    <text evidence="1">The sequence shown here is derived from an EMBL/GenBank/DDBJ whole genome shotgun (WGS) entry which is preliminary data.</text>
</comment>
<name>A0AAP0BYU2_9ASPA</name>
<proteinExistence type="predicted"/>
<gene>
    <name evidence="1" type="ORF">KSP39_PZI002652</name>
</gene>
<evidence type="ECO:0000313" key="2">
    <source>
        <dbReference type="Proteomes" id="UP001418222"/>
    </source>
</evidence>
<organism evidence="1 2">
    <name type="scientific">Platanthera zijinensis</name>
    <dbReference type="NCBI Taxonomy" id="2320716"/>
    <lineage>
        <taxon>Eukaryota</taxon>
        <taxon>Viridiplantae</taxon>
        <taxon>Streptophyta</taxon>
        <taxon>Embryophyta</taxon>
        <taxon>Tracheophyta</taxon>
        <taxon>Spermatophyta</taxon>
        <taxon>Magnoliopsida</taxon>
        <taxon>Liliopsida</taxon>
        <taxon>Asparagales</taxon>
        <taxon>Orchidaceae</taxon>
        <taxon>Orchidoideae</taxon>
        <taxon>Orchideae</taxon>
        <taxon>Orchidinae</taxon>
        <taxon>Platanthera</taxon>
    </lineage>
</organism>